<keyword evidence="2" id="KW-1133">Transmembrane helix</keyword>
<feature type="region of interest" description="Disordered" evidence="1">
    <location>
        <begin position="118"/>
        <end position="175"/>
    </location>
</feature>
<organism evidence="3 4">
    <name type="scientific">Nocardia acididurans</name>
    <dbReference type="NCBI Taxonomy" id="2802282"/>
    <lineage>
        <taxon>Bacteria</taxon>
        <taxon>Bacillati</taxon>
        <taxon>Actinomycetota</taxon>
        <taxon>Actinomycetes</taxon>
        <taxon>Mycobacteriales</taxon>
        <taxon>Nocardiaceae</taxon>
        <taxon>Nocardia</taxon>
    </lineage>
</organism>
<dbReference type="PANTHER" id="PTHR34980">
    <property type="entry name" value="INNER MEMBRANE PROTEIN-RELATED-RELATED"/>
    <property type="match status" value="1"/>
</dbReference>
<dbReference type="Pfam" id="PF05656">
    <property type="entry name" value="DUF805"/>
    <property type="match status" value="1"/>
</dbReference>
<proteinExistence type="predicted"/>
<evidence type="ECO:0000313" key="4">
    <source>
        <dbReference type="Proteomes" id="UP000602198"/>
    </source>
</evidence>
<name>A0ABS1LZ52_9NOCA</name>
<protein>
    <submittedName>
        <fullName evidence="3">DUF805 domain-containing protein</fullName>
    </submittedName>
</protein>
<feature type="compositionally biased region" description="Low complexity" evidence="1">
    <location>
        <begin position="132"/>
        <end position="160"/>
    </location>
</feature>
<dbReference type="Proteomes" id="UP000602198">
    <property type="component" value="Unassembled WGS sequence"/>
</dbReference>
<keyword evidence="2" id="KW-0812">Transmembrane</keyword>
<accession>A0ABS1LZ52</accession>
<reference evidence="3 4" key="1">
    <citation type="submission" date="2021-01" db="EMBL/GenBank/DDBJ databases">
        <title>WGS of actinomycetes isolated from Thailand.</title>
        <authorList>
            <person name="Thawai C."/>
        </authorList>
    </citation>
    <scope>NUCLEOTIDE SEQUENCE [LARGE SCALE GENOMIC DNA]</scope>
    <source>
        <strain evidence="3 4">LPG 2</strain>
    </source>
</reference>
<feature type="transmembrane region" description="Helical" evidence="2">
    <location>
        <begin position="56"/>
        <end position="76"/>
    </location>
</feature>
<keyword evidence="2" id="KW-0472">Membrane</keyword>
<dbReference type="RefSeq" id="WP_201943178.1">
    <property type="nucleotide sequence ID" value="NZ_JAERRJ010000001.1"/>
</dbReference>
<sequence>MGFGEAIKSVLSQYANFNGRARRSELWWWVLGFFLVYFATAILAGLLSAIHESLGIVGMLLYAVVLLGGLVPNLAVTVRRLHDTDKSGWFILLGFIPLVGGIILLVFYCMEGTPGPNQYGPDPKNPHGGGYQPYPGQPYQGQPYPGQPYPGQQPQYGQPYPGQPQPGQPQQYPYA</sequence>
<evidence type="ECO:0000313" key="3">
    <source>
        <dbReference type="EMBL" id="MBL1073326.1"/>
    </source>
</evidence>
<feature type="transmembrane region" description="Helical" evidence="2">
    <location>
        <begin position="88"/>
        <end position="108"/>
    </location>
</feature>
<dbReference type="PANTHER" id="PTHR34980:SF2">
    <property type="entry name" value="INNER MEMBRANE PROTEIN YHAH-RELATED"/>
    <property type="match status" value="1"/>
</dbReference>
<gene>
    <name evidence="3" type="ORF">JK358_02840</name>
</gene>
<dbReference type="InterPro" id="IPR008523">
    <property type="entry name" value="DUF805"/>
</dbReference>
<evidence type="ECO:0000256" key="2">
    <source>
        <dbReference type="SAM" id="Phobius"/>
    </source>
</evidence>
<keyword evidence="4" id="KW-1185">Reference proteome</keyword>
<evidence type="ECO:0000256" key="1">
    <source>
        <dbReference type="SAM" id="MobiDB-lite"/>
    </source>
</evidence>
<comment type="caution">
    <text evidence="3">The sequence shown here is derived from an EMBL/GenBank/DDBJ whole genome shotgun (WGS) entry which is preliminary data.</text>
</comment>
<dbReference type="EMBL" id="JAERRJ010000001">
    <property type="protein sequence ID" value="MBL1073326.1"/>
    <property type="molecule type" value="Genomic_DNA"/>
</dbReference>
<feature type="transmembrane region" description="Helical" evidence="2">
    <location>
        <begin position="26"/>
        <end position="50"/>
    </location>
</feature>